<gene>
    <name evidence="1" type="ORF">LY60_02730</name>
</gene>
<dbReference type="Proteomes" id="UP000315343">
    <property type="component" value="Unassembled WGS sequence"/>
</dbReference>
<name>A0A562J675_9FIRM</name>
<dbReference type="RefSeq" id="WP_323442851.1">
    <property type="nucleotide sequence ID" value="NZ_JAYFNS010000014.1"/>
</dbReference>
<proteinExistence type="predicted"/>
<evidence type="ECO:0000313" key="2">
    <source>
        <dbReference type="Proteomes" id="UP000315343"/>
    </source>
</evidence>
<dbReference type="EMBL" id="VLKH01000008">
    <property type="protein sequence ID" value="TWH78702.1"/>
    <property type="molecule type" value="Genomic_DNA"/>
</dbReference>
<protein>
    <submittedName>
        <fullName evidence="1">Uncharacterized protein</fullName>
    </submittedName>
</protein>
<comment type="caution">
    <text evidence="1">The sequence shown here is derived from an EMBL/GenBank/DDBJ whole genome shotgun (WGS) entry which is preliminary data.</text>
</comment>
<accession>A0A562J675</accession>
<reference evidence="1 2" key="1">
    <citation type="submission" date="2019-07" db="EMBL/GenBank/DDBJ databases">
        <title>Genomic Encyclopedia of Type Strains, Phase I: the one thousand microbial genomes (KMG-I) project.</title>
        <authorList>
            <person name="Kyrpides N."/>
        </authorList>
    </citation>
    <scope>NUCLEOTIDE SEQUENCE [LARGE SCALE GENOMIC DNA]</scope>
    <source>
        <strain evidence="1 2">DSM 13558</strain>
    </source>
</reference>
<evidence type="ECO:0000313" key="1">
    <source>
        <dbReference type="EMBL" id="TWH78702.1"/>
    </source>
</evidence>
<keyword evidence="2" id="KW-1185">Reference proteome</keyword>
<dbReference type="AlphaFoldDB" id="A0A562J675"/>
<organism evidence="1 2">
    <name type="scientific">Sedimentibacter saalensis</name>
    <dbReference type="NCBI Taxonomy" id="130788"/>
    <lineage>
        <taxon>Bacteria</taxon>
        <taxon>Bacillati</taxon>
        <taxon>Bacillota</taxon>
        <taxon>Tissierellia</taxon>
        <taxon>Sedimentibacter</taxon>
    </lineage>
</organism>
<sequence length="203" mass="23471">MNIRVKDKVLEFKNDPEIIEQLFDNINELIQEDDLLFSHLIIDGEEIYDNFDRYIMENIVSIKTIDVVAISIVEMVNESIESTEQYAKNAIPIIHKLSEEFYQRPSENTWSQLTDLFEGIQWIIQSLTHISSIESSSDIVSDYGAWNEYVQEVSKLNNIVVELENAILNNDNILIGDMLMYEITPVFEAIVEKLSFLTSEAVE</sequence>